<sequence length="74" mass="8503">MPACPGVAGKDLSFLLLRLSALFHISIVLINQPRIDEGAVYFSHKFFCFYLPKKLNQLIFDQTNKNSFSHPKIY</sequence>
<name>A0A3E2BKE5_9BACT</name>
<dbReference type="Proteomes" id="UP000257323">
    <property type="component" value="Unassembled WGS sequence"/>
</dbReference>
<evidence type="ECO:0000313" key="1">
    <source>
        <dbReference type="EMBL" id="RFT15213.1"/>
    </source>
</evidence>
<comment type="caution">
    <text evidence="1">The sequence shown here is derived from an EMBL/GenBank/DDBJ whole genome shotgun (WGS) entry which is preliminary data.</text>
</comment>
<reference evidence="1 2" key="1">
    <citation type="submission" date="2018-08" db="EMBL/GenBank/DDBJ databases">
        <title>Genome analysis of the thermophilic bacterium of the candidate phylum Aminicenantes from deep subsurface aquifer revealed its physiology and ecological role.</title>
        <authorList>
            <person name="Kadnikov V.V."/>
            <person name="Mardanov A.V."/>
            <person name="Beletsky A.V."/>
            <person name="Karnachuk O.V."/>
            <person name="Ravin N.V."/>
        </authorList>
    </citation>
    <scope>NUCLEOTIDE SEQUENCE [LARGE SCALE GENOMIC DNA]</scope>
    <source>
        <strain evidence="1">BY38</strain>
    </source>
</reference>
<accession>A0A3E2BKE5</accession>
<protein>
    <submittedName>
        <fullName evidence="1">Uncharacterized protein</fullName>
    </submittedName>
</protein>
<proteinExistence type="predicted"/>
<gene>
    <name evidence="1" type="ORF">OP8BY_0508</name>
</gene>
<organism evidence="1 2">
    <name type="scientific">Candidatus Saccharicenans subterraneus</name>
    <dbReference type="NCBI Taxonomy" id="2508984"/>
    <lineage>
        <taxon>Bacteria</taxon>
        <taxon>Candidatus Aminicenantota</taxon>
        <taxon>Candidatus Aminicenantia</taxon>
        <taxon>Candidatus Aminicenantales</taxon>
        <taxon>Candidatus Saccharicenantaceae</taxon>
        <taxon>Candidatus Saccharicenans</taxon>
    </lineage>
</organism>
<dbReference type="AlphaFoldDB" id="A0A3E2BKE5"/>
<dbReference type="EMBL" id="QUAH01000011">
    <property type="protein sequence ID" value="RFT15213.1"/>
    <property type="molecule type" value="Genomic_DNA"/>
</dbReference>
<evidence type="ECO:0000313" key="2">
    <source>
        <dbReference type="Proteomes" id="UP000257323"/>
    </source>
</evidence>